<dbReference type="InterPro" id="IPR011009">
    <property type="entry name" value="Kinase-like_dom_sf"/>
</dbReference>
<gene>
    <name evidence="2" type="ORF">CYMTET_50170</name>
</gene>
<sequence>MSVSADSGLLNDLYGHPLTCDSLSTLLDEAGGSVSAFELVPGSERRWPQSHSAKLRVCQGDIARTIFLKKVEAAGATSDKPPATLRRDMLSNRCEARFYREFAPVLRARGVHLIEALAVVEQLSELDLAGGKRDGQRGGGVLLLLESAEGFDQASPLTRAQAQCALAGLAQLHAAAWEDRALLRQAAIRLHEGGGTWWALRQRGTEEMTRMHTIWPRFLSAFAEMAPEVTSRPSITSLPERLARLAPWIATELTAAVEAPFATMVHGDPKAANIFLPRRAGDGGGTAVPVDFQWVGLGFGMSDVAYHLSHAVLPDALEAGGGEAELVAGYCAALRSRLPTAAAAAYTDEVATYHYRLALADYARLVLSRFVTDAAPAAFAANDTGPRAANVGVIYRNSHAAVRFVERVDEALSHLELGSPSALSVSRCAVRDFEGAASEWALINKLDEQMCEDLRGESKKPLPPTYGANWFWAHCDPMRRTYCNWRTLTLEVAGAPAGFCLVSRGAAAAPAGSRKRSRKQRIAFLELFWIAVAPALRGQGYGEMLMRRSIETARDLWDDLQEVRLHVMADNASAICFYERAGFVQVALKKDYLPGHDALRMALQLPPLVLQVAEVKHL</sequence>
<name>A0AAE0BQL7_9CHLO</name>
<accession>A0AAE0BQL7</accession>
<dbReference type="Pfam" id="PF00583">
    <property type="entry name" value="Acetyltransf_1"/>
    <property type="match status" value="1"/>
</dbReference>
<dbReference type="SUPFAM" id="SSF55729">
    <property type="entry name" value="Acyl-CoA N-acyltransferases (Nat)"/>
    <property type="match status" value="1"/>
</dbReference>
<evidence type="ECO:0000259" key="1">
    <source>
        <dbReference type="PROSITE" id="PS51186"/>
    </source>
</evidence>
<reference evidence="2 3" key="1">
    <citation type="journal article" date="2015" name="Genome Biol. Evol.">
        <title>Comparative Genomics of a Bacterivorous Green Alga Reveals Evolutionary Causalities and Consequences of Phago-Mixotrophic Mode of Nutrition.</title>
        <authorList>
            <person name="Burns J.A."/>
            <person name="Paasch A."/>
            <person name="Narechania A."/>
            <person name="Kim E."/>
        </authorList>
    </citation>
    <scope>NUCLEOTIDE SEQUENCE [LARGE SCALE GENOMIC DNA]</scope>
    <source>
        <strain evidence="2 3">PLY_AMNH</strain>
    </source>
</reference>
<dbReference type="PROSITE" id="PS51186">
    <property type="entry name" value="GNAT"/>
    <property type="match status" value="1"/>
</dbReference>
<proteinExistence type="predicted"/>
<dbReference type="GO" id="GO:0016747">
    <property type="term" value="F:acyltransferase activity, transferring groups other than amino-acyl groups"/>
    <property type="evidence" value="ECO:0007669"/>
    <property type="project" value="InterPro"/>
</dbReference>
<organism evidence="2 3">
    <name type="scientific">Cymbomonas tetramitiformis</name>
    <dbReference type="NCBI Taxonomy" id="36881"/>
    <lineage>
        <taxon>Eukaryota</taxon>
        <taxon>Viridiplantae</taxon>
        <taxon>Chlorophyta</taxon>
        <taxon>Pyramimonadophyceae</taxon>
        <taxon>Pyramimonadales</taxon>
        <taxon>Pyramimonadaceae</taxon>
        <taxon>Cymbomonas</taxon>
    </lineage>
</organism>
<dbReference type="Gene3D" id="3.90.1200.10">
    <property type="match status" value="1"/>
</dbReference>
<protein>
    <recommendedName>
        <fullName evidence="1">N-acetyltransferase domain-containing protein</fullName>
    </recommendedName>
</protein>
<dbReference type="EMBL" id="LGRX02033779">
    <property type="protein sequence ID" value="KAK3239937.1"/>
    <property type="molecule type" value="Genomic_DNA"/>
</dbReference>
<dbReference type="Pfam" id="PF02958">
    <property type="entry name" value="EcKL"/>
    <property type="match status" value="1"/>
</dbReference>
<dbReference type="InterPro" id="IPR000182">
    <property type="entry name" value="GNAT_dom"/>
</dbReference>
<dbReference type="Proteomes" id="UP001190700">
    <property type="component" value="Unassembled WGS sequence"/>
</dbReference>
<keyword evidence="3" id="KW-1185">Reference proteome</keyword>
<evidence type="ECO:0000313" key="2">
    <source>
        <dbReference type="EMBL" id="KAK3239937.1"/>
    </source>
</evidence>
<dbReference type="InterPro" id="IPR016181">
    <property type="entry name" value="Acyl_CoA_acyltransferase"/>
</dbReference>
<dbReference type="PANTHER" id="PTHR43617">
    <property type="entry name" value="L-AMINO ACID N-ACETYLTRANSFERASE"/>
    <property type="match status" value="1"/>
</dbReference>
<dbReference type="InterPro" id="IPR050276">
    <property type="entry name" value="MshD_Acetyltransferase"/>
</dbReference>
<comment type="caution">
    <text evidence="2">The sequence shown here is derived from an EMBL/GenBank/DDBJ whole genome shotgun (WGS) entry which is preliminary data.</text>
</comment>
<feature type="domain" description="N-acetyltransferase" evidence="1">
    <location>
        <begin position="438"/>
        <end position="606"/>
    </location>
</feature>
<dbReference type="InterPro" id="IPR004119">
    <property type="entry name" value="EcKL"/>
</dbReference>
<evidence type="ECO:0000313" key="3">
    <source>
        <dbReference type="Proteomes" id="UP001190700"/>
    </source>
</evidence>
<dbReference type="SUPFAM" id="SSF56112">
    <property type="entry name" value="Protein kinase-like (PK-like)"/>
    <property type="match status" value="1"/>
</dbReference>
<dbReference type="AlphaFoldDB" id="A0AAE0BQL7"/>
<dbReference type="CDD" id="cd04301">
    <property type="entry name" value="NAT_SF"/>
    <property type="match status" value="1"/>
</dbReference>
<dbReference type="Gene3D" id="3.40.630.30">
    <property type="match status" value="1"/>
</dbReference>